<evidence type="ECO:0000313" key="2">
    <source>
        <dbReference type="EMBL" id="RPD62791.1"/>
    </source>
</evidence>
<evidence type="ECO:0000256" key="1">
    <source>
        <dbReference type="SAM" id="Phobius"/>
    </source>
</evidence>
<dbReference type="AlphaFoldDB" id="A0A5C2SGL9"/>
<dbReference type="EMBL" id="ML122258">
    <property type="protein sequence ID" value="RPD62791.1"/>
    <property type="molecule type" value="Genomic_DNA"/>
</dbReference>
<proteinExistence type="predicted"/>
<protein>
    <submittedName>
        <fullName evidence="2">Uncharacterized protein</fullName>
    </submittedName>
</protein>
<sequence>MITASPSSILLIHSHIPVRVRSASCVLPPPHAYLFLHVFSCVLWSRSPTTPLSLTAFRVAFLRFAFCVLRFALCVPLSLACAFSLFLSDSDVPQPHCTSTHQNNLFSKLLCGWVHTTSDSWGVSTVCGR</sequence>
<accession>A0A5C2SGL9</accession>
<keyword evidence="1" id="KW-0472">Membrane</keyword>
<keyword evidence="1" id="KW-1133">Transmembrane helix</keyword>
<feature type="transmembrane region" description="Helical" evidence="1">
    <location>
        <begin position="61"/>
        <end position="87"/>
    </location>
</feature>
<name>A0A5C2SGL9_9APHY</name>
<evidence type="ECO:0000313" key="3">
    <source>
        <dbReference type="Proteomes" id="UP000313359"/>
    </source>
</evidence>
<gene>
    <name evidence="2" type="ORF">L227DRAFT_436892</name>
</gene>
<organism evidence="2 3">
    <name type="scientific">Lentinus tigrinus ALCF2SS1-6</name>
    <dbReference type="NCBI Taxonomy" id="1328759"/>
    <lineage>
        <taxon>Eukaryota</taxon>
        <taxon>Fungi</taxon>
        <taxon>Dikarya</taxon>
        <taxon>Basidiomycota</taxon>
        <taxon>Agaricomycotina</taxon>
        <taxon>Agaricomycetes</taxon>
        <taxon>Polyporales</taxon>
        <taxon>Polyporaceae</taxon>
        <taxon>Lentinus</taxon>
    </lineage>
</organism>
<reference evidence="2" key="1">
    <citation type="journal article" date="2018" name="Genome Biol. Evol.">
        <title>Genomics and development of Lentinus tigrinus, a white-rot wood-decaying mushroom with dimorphic fruiting bodies.</title>
        <authorList>
            <person name="Wu B."/>
            <person name="Xu Z."/>
            <person name="Knudson A."/>
            <person name="Carlson A."/>
            <person name="Chen N."/>
            <person name="Kovaka S."/>
            <person name="LaButti K."/>
            <person name="Lipzen A."/>
            <person name="Pennachio C."/>
            <person name="Riley R."/>
            <person name="Schakwitz W."/>
            <person name="Umezawa K."/>
            <person name="Ohm R.A."/>
            <person name="Grigoriev I.V."/>
            <person name="Nagy L.G."/>
            <person name="Gibbons J."/>
            <person name="Hibbett D."/>
        </authorList>
    </citation>
    <scope>NUCLEOTIDE SEQUENCE [LARGE SCALE GENOMIC DNA]</scope>
    <source>
        <strain evidence="2">ALCF2SS1-6</strain>
    </source>
</reference>
<keyword evidence="1" id="KW-0812">Transmembrane</keyword>
<dbReference type="Proteomes" id="UP000313359">
    <property type="component" value="Unassembled WGS sequence"/>
</dbReference>
<keyword evidence="3" id="KW-1185">Reference proteome</keyword>